<dbReference type="CDD" id="cd07377">
    <property type="entry name" value="WHTH_GntR"/>
    <property type="match status" value="1"/>
</dbReference>
<dbReference type="RefSeq" id="WP_055657751.1">
    <property type="nucleotide sequence ID" value="NZ_CABIXC010000011.1"/>
</dbReference>
<evidence type="ECO:0000259" key="4">
    <source>
        <dbReference type="PROSITE" id="PS50949"/>
    </source>
</evidence>
<dbReference type="PRINTS" id="PR00035">
    <property type="entry name" value="HTHGNTR"/>
</dbReference>
<evidence type="ECO:0000313" key="6">
    <source>
        <dbReference type="Proteomes" id="UP000095651"/>
    </source>
</evidence>
<protein>
    <submittedName>
        <fullName evidence="5">GntR family transcriptional regulator</fullName>
    </submittedName>
</protein>
<organism evidence="5 6">
    <name type="scientific">Hungatella hathewayi</name>
    <dbReference type="NCBI Taxonomy" id="154046"/>
    <lineage>
        <taxon>Bacteria</taxon>
        <taxon>Bacillati</taxon>
        <taxon>Bacillota</taxon>
        <taxon>Clostridia</taxon>
        <taxon>Lachnospirales</taxon>
        <taxon>Lachnospiraceae</taxon>
        <taxon>Hungatella</taxon>
    </lineage>
</organism>
<dbReference type="EMBL" id="CYZE01000011">
    <property type="protein sequence ID" value="CUO78033.1"/>
    <property type="molecule type" value="Genomic_DNA"/>
</dbReference>
<name>A0A174HSW6_9FIRM</name>
<reference evidence="5 6" key="1">
    <citation type="submission" date="2015-09" db="EMBL/GenBank/DDBJ databases">
        <authorList>
            <consortium name="Pathogen Informatics"/>
        </authorList>
    </citation>
    <scope>NUCLEOTIDE SEQUENCE [LARGE SCALE GENOMIC DNA]</scope>
    <source>
        <strain evidence="5 6">2789STDY5608850</strain>
    </source>
</reference>
<dbReference type="InterPro" id="IPR000524">
    <property type="entry name" value="Tscrpt_reg_HTH_GntR"/>
</dbReference>
<keyword evidence="2" id="KW-0238">DNA-binding</keyword>
<dbReference type="SUPFAM" id="SSF46785">
    <property type="entry name" value="Winged helix' DNA-binding domain"/>
    <property type="match status" value="1"/>
</dbReference>
<keyword evidence="1" id="KW-0805">Transcription regulation</keyword>
<gene>
    <name evidence="5" type="primary">yvoA_5</name>
    <name evidence="5" type="ORF">ERS852407_03943</name>
</gene>
<dbReference type="PANTHER" id="PTHR38445">
    <property type="entry name" value="HTH-TYPE TRANSCRIPTIONAL REPRESSOR YTRA"/>
    <property type="match status" value="1"/>
</dbReference>
<dbReference type="Proteomes" id="UP000095651">
    <property type="component" value="Unassembled WGS sequence"/>
</dbReference>
<accession>A0A174HSW6</accession>
<keyword evidence="3" id="KW-0804">Transcription</keyword>
<feature type="domain" description="HTH gntR-type" evidence="4">
    <location>
        <begin position="9"/>
        <end position="77"/>
    </location>
</feature>
<dbReference type="SMART" id="SM00345">
    <property type="entry name" value="HTH_GNTR"/>
    <property type="match status" value="1"/>
</dbReference>
<sequence>MTWHFENDRPIYTQLLEQIRLRIISGIYAAGSRLPSVRELAADASVNPNTMQKALSELEQSGIIYSQRTSGHFVTEDTAMIEHVKEEIAEEKIKEFFKVMNSLGLKPGDTLKLVEKAAKEMSQ</sequence>
<dbReference type="InterPro" id="IPR036390">
    <property type="entry name" value="WH_DNA-bd_sf"/>
</dbReference>
<dbReference type="GO" id="GO:0003700">
    <property type="term" value="F:DNA-binding transcription factor activity"/>
    <property type="evidence" value="ECO:0007669"/>
    <property type="project" value="InterPro"/>
</dbReference>
<proteinExistence type="predicted"/>
<dbReference type="PANTHER" id="PTHR38445:SF6">
    <property type="entry name" value="GNTR-FAMILY TRANSCRIPTIONAL REGULATOR"/>
    <property type="match status" value="1"/>
</dbReference>
<dbReference type="PROSITE" id="PS50949">
    <property type="entry name" value="HTH_GNTR"/>
    <property type="match status" value="1"/>
</dbReference>
<dbReference type="GO" id="GO:0003677">
    <property type="term" value="F:DNA binding"/>
    <property type="evidence" value="ECO:0007669"/>
    <property type="project" value="UniProtKB-KW"/>
</dbReference>
<dbReference type="InterPro" id="IPR036388">
    <property type="entry name" value="WH-like_DNA-bd_sf"/>
</dbReference>
<dbReference type="Gene3D" id="1.10.10.10">
    <property type="entry name" value="Winged helix-like DNA-binding domain superfamily/Winged helix DNA-binding domain"/>
    <property type="match status" value="1"/>
</dbReference>
<dbReference type="AlphaFoldDB" id="A0A174HSW6"/>
<dbReference type="Pfam" id="PF00392">
    <property type="entry name" value="GntR"/>
    <property type="match status" value="1"/>
</dbReference>
<evidence type="ECO:0000313" key="5">
    <source>
        <dbReference type="EMBL" id="CUO78033.1"/>
    </source>
</evidence>
<evidence type="ECO:0000256" key="3">
    <source>
        <dbReference type="ARBA" id="ARBA00023163"/>
    </source>
</evidence>
<evidence type="ECO:0000256" key="1">
    <source>
        <dbReference type="ARBA" id="ARBA00023015"/>
    </source>
</evidence>
<evidence type="ECO:0000256" key="2">
    <source>
        <dbReference type="ARBA" id="ARBA00023125"/>
    </source>
</evidence>